<dbReference type="SMART" id="SM00065">
    <property type="entry name" value="GAF"/>
    <property type="match status" value="2"/>
</dbReference>
<dbReference type="SUPFAM" id="SSF141868">
    <property type="entry name" value="EAL domain-like"/>
    <property type="match status" value="1"/>
</dbReference>
<dbReference type="PANTHER" id="PTHR44757">
    <property type="entry name" value="DIGUANYLATE CYCLASE DGCP"/>
    <property type="match status" value="1"/>
</dbReference>
<dbReference type="CDD" id="cd01949">
    <property type="entry name" value="GGDEF"/>
    <property type="match status" value="1"/>
</dbReference>
<reference evidence="4 5" key="1">
    <citation type="submission" date="2019-06" db="EMBL/GenBank/DDBJ databases">
        <title>Thermomonas aquatica sp. nov., isolated from an industrial wastewater treatment plant.</title>
        <authorList>
            <person name="Jeon J.H."/>
            <person name="Park D.-S."/>
        </authorList>
    </citation>
    <scope>NUCLEOTIDE SEQUENCE [LARGE SCALE GENOMIC DNA]</scope>
    <source>
        <strain evidence="4 5">SY21</strain>
    </source>
</reference>
<feature type="domain" description="EAL" evidence="2">
    <location>
        <begin position="771"/>
        <end position="1021"/>
    </location>
</feature>
<dbReference type="InterPro" id="IPR052155">
    <property type="entry name" value="Biofilm_reg_signaling"/>
</dbReference>
<evidence type="ECO:0000259" key="3">
    <source>
        <dbReference type="PROSITE" id="PS50887"/>
    </source>
</evidence>
<dbReference type="AlphaFoldDB" id="A0A5B7ZR58"/>
<evidence type="ECO:0000313" key="4">
    <source>
        <dbReference type="EMBL" id="QDA57570.1"/>
    </source>
</evidence>
<dbReference type="InterPro" id="IPR029787">
    <property type="entry name" value="Nucleotide_cyclase"/>
</dbReference>
<dbReference type="SUPFAM" id="SSF55781">
    <property type="entry name" value="GAF domain-like"/>
    <property type="match status" value="2"/>
</dbReference>
<evidence type="ECO:0000313" key="5">
    <source>
        <dbReference type="Proteomes" id="UP000308149"/>
    </source>
</evidence>
<name>A0A5B7ZR58_9GAMM</name>
<dbReference type="NCBIfam" id="TIGR00254">
    <property type="entry name" value="GGDEF"/>
    <property type="match status" value="1"/>
</dbReference>
<organism evidence="4 5">
    <name type="scientific">Thermomonas aquatica</name>
    <dbReference type="NCBI Taxonomy" id="2202149"/>
    <lineage>
        <taxon>Bacteria</taxon>
        <taxon>Pseudomonadati</taxon>
        <taxon>Pseudomonadota</taxon>
        <taxon>Gammaproteobacteria</taxon>
        <taxon>Lysobacterales</taxon>
        <taxon>Lysobacteraceae</taxon>
        <taxon>Thermomonas</taxon>
    </lineage>
</organism>
<proteinExistence type="predicted"/>
<dbReference type="InterPro" id="IPR001633">
    <property type="entry name" value="EAL_dom"/>
</dbReference>
<evidence type="ECO:0000259" key="2">
    <source>
        <dbReference type="PROSITE" id="PS50883"/>
    </source>
</evidence>
<dbReference type="PANTHER" id="PTHR44757:SF2">
    <property type="entry name" value="BIOFILM ARCHITECTURE MAINTENANCE PROTEIN MBAA"/>
    <property type="match status" value="1"/>
</dbReference>
<dbReference type="InterPro" id="IPR043128">
    <property type="entry name" value="Rev_trsase/Diguanyl_cyclase"/>
</dbReference>
<dbReference type="SUPFAM" id="SSF55073">
    <property type="entry name" value="Nucleotide cyclase"/>
    <property type="match status" value="1"/>
</dbReference>
<dbReference type="Gene3D" id="3.30.70.270">
    <property type="match status" value="1"/>
</dbReference>
<dbReference type="InterPro" id="IPR003018">
    <property type="entry name" value="GAF"/>
</dbReference>
<dbReference type="CDD" id="cd01948">
    <property type="entry name" value="EAL"/>
    <property type="match status" value="1"/>
</dbReference>
<dbReference type="Gene3D" id="3.20.20.450">
    <property type="entry name" value="EAL domain"/>
    <property type="match status" value="1"/>
</dbReference>
<dbReference type="KEGG" id="thes:FHQ07_09780"/>
<dbReference type="InterPro" id="IPR035919">
    <property type="entry name" value="EAL_sf"/>
</dbReference>
<dbReference type="InterPro" id="IPR029016">
    <property type="entry name" value="GAF-like_dom_sf"/>
</dbReference>
<feature type="domain" description="GGDEF" evidence="3">
    <location>
        <begin position="629"/>
        <end position="762"/>
    </location>
</feature>
<protein>
    <submittedName>
        <fullName evidence="4">EAL domain-containing protein</fullName>
    </submittedName>
</protein>
<dbReference type="OrthoDB" id="9804951at2"/>
<dbReference type="EMBL" id="CP040871">
    <property type="protein sequence ID" value="QDA57570.1"/>
    <property type="molecule type" value="Genomic_DNA"/>
</dbReference>
<accession>A0A5B7ZR58</accession>
<dbReference type="SMART" id="SM00267">
    <property type="entry name" value="GGDEF"/>
    <property type="match status" value="1"/>
</dbReference>
<dbReference type="InterPro" id="IPR000160">
    <property type="entry name" value="GGDEF_dom"/>
</dbReference>
<dbReference type="SMART" id="SM00052">
    <property type="entry name" value="EAL"/>
    <property type="match status" value="1"/>
</dbReference>
<feature type="compositionally biased region" description="Basic residues" evidence="1">
    <location>
        <begin position="1"/>
        <end position="20"/>
    </location>
</feature>
<dbReference type="Pfam" id="PF00990">
    <property type="entry name" value="GGDEF"/>
    <property type="match status" value="1"/>
</dbReference>
<keyword evidence="5" id="KW-1185">Reference proteome</keyword>
<dbReference type="Gene3D" id="3.30.450.40">
    <property type="match status" value="2"/>
</dbReference>
<dbReference type="PROSITE" id="PS50887">
    <property type="entry name" value="GGDEF"/>
    <property type="match status" value="1"/>
</dbReference>
<dbReference type="Pfam" id="PF13185">
    <property type="entry name" value="GAF_2"/>
    <property type="match status" value="1"/>
</dbReference>
<sequence>MDRARRSHAPRRKPHRRGASPRRAGVEPEKAGLPLAEHAAAGVPWRRMATRVHYGGPRDAGGPGSGTGPGNDFVSALFATSSLEDIEDIAAREATARFGLCKLRLHLNPTAPVRTDAADASVVRVPPRARRTTRGRQRRQFELSGGAMLSVEWPPEGGPDLASAAWRQFLALVAARVGSALELRDQRLAAERLEKTARLQTALYAIANLASAGLEMADMLRRIHDVVGELMYARNLLIALYDHERGSMRFVYFADEQDGRKVDPGQEYPAERLGNSLTLSVIRAGRPALGPSRELCKAFGFDENNREYGPGAADWLGVPMVADGAVRGAIVVQSYDQPNRYTQDDLALLEFVAQHILIALMRRQAHDELERRVEERTRALTAEVQERQRGERLQAALYGIAELASSDLGMEQMLRRIHLVVGELMYARNFYIALYDGERDSVRFIYFADAKDTNIYETDREVPAEKLRDSLTLGLIRQGEPVRGPAHEVARALRIGSGIGLGTPALDFLGVPIVGESGARGAVVVQTYEPGVHYTAEDSTLLGYVAQHIMTALERKKLQAELERRVEDRTRELAAAVGELREQVRVREQAEQRLMHEALHDALTGLPNRTCFYVALEHALARLHRDESQRFAVLFLDLDRFKVINDSVGHLFGDMMLKEAGIRLAGCVRANDMVARLGGDEFAILMEGIAAPEDACHTAQRTIQALAEPMLIGGKELFTSASIGITIGERRYRKAEELLRDADVAMYRAKAHGRQRFEIFDEGLHQEALHLLELESDLRHAIQRREFESHFQPIVDLRDCRVLGYESLLRWNHPRRGMVLPGEFLKVAEDNGSIEQIDWQMLANTCRDIPALRLDDRYVTLNVSPRRFRSPQLAQRLLEELAAHGIPARNVRIEVTEDALLDNPDQVFTTLDTLRRAGVLAALDDFGTGYSSLSYLHRFPLHALKIDRSFVRELSSAHEGGSAAVVRAVLALANTLGLEVVAEGIETEAQRAILLELGCERGQGFLFSRARSAQEWQAAHA</sequence>
<gene>
    <name evidence="4" type="ORF">FHQ07_09780</name>
</gene>
<feature type="region of interest" description="Disordered" evidence="1">
    <location>
        <begin position="1"/>
        <end position="32"/>
    </location>
</feature>
<dbReference type="PROSITE" id="PS50883">
    <property type="entry name" value="EAL"/>
    <property type="match status" value="1"/>
</dbReference>
<dbReference type="Proteomes" id="UP000308149">
    <property type="component" value="Chromosome"/>
</dbReference>
<evidence type="ECO:0000256" key="1">
    <source>
        <dbReference type="SAM" id="MobiDB-lite"/>
    </source>
</evidence>
<dbReference type="Pfam" id="PF00563">
    <property type="entry name" value="EAL"/>
    <property type="match status" value="1"/>
</dbReference>